<gene>
    <name evidence="1" type="ORF">ET418_06395</name>
</gene>
<name>A0A5A9XLM7_9BACT</name>
<proteinExistence type="predicted"/>
<evidence type="ECO:0000313" key="1">
    <source>
        <dbReference type="EMBL" id="KAA0893435.1"/>
    </source>
</evidence>
<dbReference type="OrthoDB" id="5515705at2"/>
<protein>
    <submittedName>
        <fullName evidence="1">DUF4177 domain-containing protein</fullName>
    </submittedName>
</protein>
<sequence length="62" mass="7246">MPTYKVIELGTVTEEAIEETLNEWSAKGWRFDSMQFAMRESSRRPSMAFVLFTREQAEKNSP</sequence>
<keyword evidence="2" id="KW-1185">Reference proteome</keyword>
<dbReference type="AlphaFoldDB" id="A0A5A9XLM7"/>
<evidence type="ECO:0000313" key="2">
    <source>
        <dbReference type="Proteomes" id="UP000324298"/>
    </source>
</evidence>
<accession>A0A5A9XLM7</accession>
<dbReference type="EMBL" id="SRSD01000003">
    <property type="protein sequence ID" value="KAA0893435.1"/>
    <property type="molecule type" value="Genomic_DNA"/>
</dbReference>
<comment type="caution">
    <text evidence="1">The sequence shown here is derived from an EMBL/GenBank/DDBJ whole genome shotgun (WGS) entry which is preliminary data.</text>
</comment>
<reference evidence="1 2" key="1">
    <citation type="submission" date="2019-04" db="EMBL/GenBank/DDBJ databases">
        <title>Geobacter ruber sp. nov., ferric-reducing bacteria isolated from paddy soil.</title>
        <authorList>
            <person name="Xu Z."/>
            <person name="Masuda Y."/>
            <person name="Itoh H."/>
            <person name="Senoo K."/>
        </authorList>
    </citation>
    <scope>NUCLEOTIDE SEQUENCE [LARGE SCALE GENOMIC DNA]</scope>
    <source>
        <strain evidence="1 2">Red88</strain>
    </source>
</reference>
<dbReference type="RefSeq" id="WP_149306750.1">
    <property type="nucleotide sequence ID" value="NZ_SRSD01000003.1"/>
</dbReference>
<organism evidence="1 2">
    <name type="scientific">Oryzomonas rubra</name>
    <dbReference type="NCBI Taxonomy" id="2509454"/>
    <lineage>
        <taxon>Bacteria</taxon>
        <taxon>Pseudomonadati</taxon>
        <taxon>Thermodesulfobacteriota</taxon>
        <taxon>Desulfuromonadia</taxon>
        <taxon>Geobacterales</taxon>
        <taxon>Geobacteraceae</taxon>
        <taxon>Oryzomonas</taxon>
    </lineage>
</organism>
<dbReference type="Proteomes" id="UP000324298">
    <property type="component" value="Unassembled WGS sequence"/>
</dbReference>